<feature type="transmembrane region" description="Helical" evidence="1">
    <location>
        <begin position="15"/>
        <end position="36"/>
    </location>
</feature>
<protein>
    <recommendedName>
        <fullName evidence="3">ABC transporter permease</fullName>
    </recommendedName>
</protein>
<proteinExistence type="predicted"/>
<feature type="transmembrane region" description="Helical" evidence="1">
    <location>
        <begin position="130"/>
        <end position="156"/>
    </location>
</feature>
<sequence length="248" mass="28347">MAVLPLVKHFLRVTFYYKVNFIFTFGVPVASIIYSLREQLLQRPDERDTMGLILYWAGYMVVLYALLNSGPALVVLREEQFLKMFLFITGTRWKIIAARFLSQLLILCLSVIILDLICAILFSLPVLKFIGLSLLVIMICELPVYFLFLIFAVLPLRQETITPIINVLIFIFIFISLNSFTTVPVAEGLLVILNPIEYASQTGWALLDLLNGVLPLTRIFLIAAATFLYLLTGYFALKRIRILPIFRN</sequence>
<evidence type="ECO:0008006" key="3">
    <source>
        <dbReference type="Google" id="ProtNLM"/>
    </source>
</evidence>
<evidence type="ECO:0000256" key="1">
    <source>
        <dbReference type="SAM" id="Phobius"/>
    </source>
</evidence>
<feature type="transmembrane region" description="Helical" evidence="1">
    <location>
        <begin position="213"/>
        <end position="237"/>
    </location>
</feature>
<feature type="transmembrane region" description="Helical" evidence="1">
    <location>
        <begin position="168"/>
        <end position="193"/>
    </location>
</feature>
<keyword evidence="1" id="KW-0812">Transmembrane</keyword>
<dbReference type="AlphaFoldDB" id="A0AAU8ICS5"/>
<name>A0AAU8ICS5_9BACL</name>
<feature type="transmembrane region" description="Helical" evidence="1">
    <location>
        <begin position="97"/>
        <end position="124"/>
    </location>
</feature>
<reference evidence="2" key="1">
    <citation type="submission" date="2024-06" db="EMBL/GenBank/DDBJ databases">
        <authorList>
            <person name="Fan A."/>
            <person name="Zhang F.Y."/>
            <person name="Zhang L."/>
        </authorList>
    </citation>
    <scope>NUCLEOTIDE SEQUENCE</scope>
    <source>
        <strain evidence="2">Y61</strain>
    </source>
</reference>
<dbReference type="EMBL" id="CP159510">
    <property type="protein sequence ID" value="XCJ15913.1"/>
    <property type="molecule type" value="Genomic_DNA"/>
</dbReference>
<gene>
    <name evidence="2" type="ORF">ABNN70_09300</name>
</gene>
<feature type="transmembrane region" description="Helical" evidence="1">
    <location>
        <begin position="56"/>
        <end position="76"/>
    </location>
</feature>
<keyword evidence="1" id="KW-1133">Transmembrane helix</keyword>
<evidence type="ECO:0000313" key="2">
    <source>
        <dbReference type="EMBL" id="XCJ15913.1"/>
    </source>
</evidence>
<accession>A0AAU8ICS5</accession>
<organism evidence="2">
    <name type="scientific">Sporolactobacillus sp. Y61</name>
    <dbReference type="NCBI Taxonomy" id="3160863"/>
    <lineage>
        <taxon>Bacteria</taxon>
        <taxon>Bacillati</taxon>
        <taxon>Bacillota</taxon>
        <taxon>Bacilli</taxon>
        <taxon>Bacillales</taxon>
        <taxon>Sporolactobacillaceae</taxon>
        <taxon>Sporolactobacillus</taxon>
    </lineage>
</organism>
<keyword evidence="1" id="KW-0472">Membrane</keyword>
<dbReference type="RefSeq" id="WP_353947639.1">
    <property type="nucleotide sequence ID" value="NZ_CP159510.1"/>
</dbReference>